<gene>
    <name evidence="3" type="ORF">GKJPGBOP_07216</name>
</gene>
<evidence type="ECO:0000256" key="1">
    <source>
        <dbReference type="SAM" id="MobiDB-lite"/>
    </source>
</evidence>
<dbReference type="AlphaFoldDB" id="A0A401WDU8"/>
<evidence type="ECO:0000256" key="2">
    <source>
        <dbReference type="SAM" id="Phobius"/>
    </source>
</evidence>
<proteinExistence type="predicted"/>
<evidence type="ECO:0000313" key="4">
    <source>
        <dbReference type="Proteomes" id="UP000286746"/>
    </source>
</evidence>
<dbReference type="EMBL" id="BHZD01000001">
    <property type="protein sequence ID" value="GCD47450.1"/>
    <property type="molecule type" value="Genomic_DNA"/>
</dbReference>
<sequence>MAVSWAKRIAVTEPAPKPVRYARYLAPHWQGLLRVDSENGIGIVPAVAFFGVLASVLFGAGGAGVALLVDMAVDRGHMARAWVTFDLVVVVALSLSYWLVGRYGLRFYDTDPATNDLWRLITVANTAWRSLPRAHRTAQKPRLRAVNTAARILLADPEDTRTHQMLHAHADVLRHLATTVLADTQQAQPPEPPTAYASRAADPAPRAEPGPAPAAANSLERARSIPNQP</sequence>
<feature type="compositionally biased region" description="Low complexity" evidence="1">
    <location>
        <begin position="184"/>
        <end position="205"/>
    </location>
</feature>
<feature type="transmembrane region" description="Helical" evidence="2">
    <location>
        <begin position="81"/>
        <end position="100"/>
    </location>
</feature>
<keyword evidence="2" id="KW-0812">Transmembrane</keyword>
<feature type="region of interest" description="Disordered" evidence="1">
    <location>
        <begin position="184"/>
        <end position="229"/>
    </location>
</feature>
<accession>A0A401WDU8</accession>
<protein>
    <submittedName>
        <fullName evidence="3">Uncharacterized protein</fullName>
    </submittedName>
</protein>
<feature type="transmembrane region" description="Helical" evidence="2">
    <location>
        <begin position="43"/>
        <end position="69"/>
    </location>
</feature>
<evidence type="ECO:0000313" key="3">
    <source>
        <dbReference type="EMBL" id="GCD47450.1"/>
    </source>
</evidence>
<name>A0A401WDU8_STREY</name>
<reference evidence="3 4" key="1">
    <citation type="submission" date="2018-11" db="EMBL/GenBank/DDBJ databases">
        <title>Whole genome sequence of Streptomyces paromomycinus NBRC 15454(T).</title>
        <authorList>
            <person name="Komaki H."/>
            <person name="Tamura T."/>
        </authorList>
    </citation>
    <scope>NUCLEOTIDE SEQUENCE [LARGE SCALE GENOMIC DNA]</scope>
    <source>
        <strain evidence="3 4">NBRC 15454</strain>
    </source>
</reference>
<keyword evidence="2" id="KW-1133">Transmembrane helix</keyword>
<dbReference type="RefSeq" id="WP_125057563.1">
    <property type="nucleotide sequence ID" value="NZ_BHZD01000001.1"/>
</dbReference>
<dbReference type="Proteomes" id="UP000286746">
    <property type="component" value="Unassembled WGS sequence"/>
</dbReference>
<organism evidence="3 4">
    <name type="scientific">Streptomyces paromomycinus</name>
    <name type="common">Streptomyces rimosus subsp. paromomycinus</name>
    <dbReference type="NCBI Taxonomy" id="92743"/>
    <lineage>
        <taxon>Bacteria</taxon>
        <taxon>Bacillati</taxon>
        <taxon>Actinomycetota</taxon>
        <taxon>Actinomycetes</taxon>
        <taxon>Kitasatosporales</taxon>
        <taxon>Streptomycetaceae</taxon>
        <taxon>Streptomyces</taxon>
    </lineage>
</organism>
<comment type="caution">
    <text evidence="3">The sequence shown here is derived from an EMBL/GenBank/DDBJ whole genome shotgun (WGS) entry which is preliminary data.</text>
</comment>
<keyword evidence="4" id="KW-1185">Reference proteome</keyword>
<keyword evidence="2" id="KW-0472">Membrane</keyword>